<evidence type="ECO:0000313" key="2">
    <source>
        <dbReference type="Proteomes" id="UP001596328"/>
    </source>
</evidence>
<name>A0ABD5RXA5_9EURY</name>
<evidence type="ECO:0000313" key="1">
    <source>
        <dbReference type="EMBL" id="MFC6723382.1"/>
    </source>
</evidence>
<evidence type="ECO:0008006" key="3">
    <source>
        <dbReference type="Google" id="ProtNLM"/>
    </source>
</evidence>
<sequence>MSWEDQQSISNQNEWVEMNEKRPVWRRRQSAIKWIIDEELSKLANQYVQTGMNIKGVVKAALINAGWKPSEKVHSWINRDAFEDDILEEMESLFELLLEQDWTEGGTVFEKPSFGNHRHILRGEGDFIVDNLLLDIKTTQDPSFTKAFWRQLLVYYTLADIQRILHDLDGRAYGKEPFDGRYPEVNQVGIYYARYGELRTVDSHELIDDQSQYEEFRAWLVDRAIEENRHAQYDYSDIRAVLTDPYDFKRQQTLSDF</sequence>
<reference evidence="1 2" key="1">
    <citation type="journal article" date="2019" name="Int. J. Syst. Evol. Microbiol.">
        <title>The Global Catalogue of Microorganisms (GCM) 10K type strain sequencing project: providing services to taxonomists for standard genome sequencing and annotation.</title>
        <authorList>
            <consortium name="The Broad Institute Genomics Platform"/>
            <consortium name="The Broad Institute Genome Sequencing Center for Infectious Disease"/>
            <person name="Wu L."/>
            <person name="Ma J."/>
        </authorList>
    </citation>
    <scope>NUCLEOTIDE SEQUENCE [LARGE SCALE GENOMIC DNA]</scope>
    <source>
        <strain evidence="1 2">NBRC 111368</strain>
    </source>
</reference>
<organism evidence="1 2">
    <name type="scientific">Halobium palmae</name>
    <dbReference type="NCBI Taxonomy" id="1776492"/>
    <lineage>
        <taxon>Archaea</taxon>
        <taxon>Methanobacteriati</taxon>
        <taxon>Methanobacteriota</taxon>
        <taxon>Stenosarchaea group</taxon>
        <taxon>Halobacteria</taxon>
        <taxon>Halobacteriales</taxon>
        <taxon>Haloferacaceae</taxon>
        <taxon>Halobium</taxon>
    </lineage>
</organism>
<dbReference type="AlphaFoldDB" id="A0ABD5RXA5"/>
<accession>A0ABD5RXA5</accession>
<dbReference type="Proteomes" id="UP001596328">
    <property type="component" value="Unassembled WGS sequence"/>
</dbReference>
<proteinExistence type="predicted"/>
<gene>
    <name evidence="1" type="ORF">ACFQE1_03025</name>
</gene>
<protein>
    <recommendedName>
        <fullName evidence="3">PD-(D/E)XK nuclease superfamily protein</fullName>
    </recommendedName>
</protein>
<comment type="caution">
    <text evidence="1">The sequence shown here is derived from an EMBL/GenBank/DDBJ whole genome shotgun (WGS) entry which is preliminary data.</text>
</comment>
<keyword evidence="2" id="KW-1185">Reference proteome</keyword>
<dbReference type="EMBL" id="JBHSWU010000014">
    <property type="protein sequence ID" value="MFC6723382.1"/>
    <property type="molecule type" value="Genomic_DNA"/>
</dbReference>